<organism evidence="1 2">
    <name type="scientific">Rubidibacter lacunae KORDI 51-2</name>
    <dbReference type="NCBI Taxonomy" id="582515"/>
    <lineage>
        <taxon>Bacteria</taxon>
        <taxon>Bacillati</taxon>
        <taxon>Cyanobacteriota</taxon>
        <taxon>Cyanophyceae</taxon>
        <taxon>Oscillatoriophycideae</taxon>
        <taxon>Chroococcales</taxon>
        <taxon>Aphanothecaceae</taxon>
        <taxon>Rubidibacter</taxon>
    </lineage>
</organism>
<accession>U5DK64</accession>
<evidence type="ECO:0000313" key="1">
    <source>
        <dbReference type="EMBL" id="ERN41302.1"/>
    </source>
</evidence>
<dbReference type="InParanoid" id="U5DK64"/>
<dbReference type="Proteomes" id="UP000016960">
    <property type="component" value="Unassembled WGS sequence"/>
</dbReference>
<proteinExistence type="predicted"/>
<reference evidence="1 2" key="1">
    <citation type="submission" date="2013-05" db="EMBL/GenBank/DDBJ databases">
        <title>Draft genome sequence of Rubidibacter lacunae KORDI 51-2.</title>
        <authorList>
            <person name="Choi D.H."/>
            <person name="Noh J.H."/>
            <person name="Kwon K.-K."/>
            <person name="Lee J.-H."/>
            <person name="Ryu J.-Y."/>
        </authorList>
    </citation>
    <scope>NUCLEOTIDE SEQUENCE [LARGE SCALE GENOMIC DNA]</scope>
    <source>
        <strain evidence="1 2">KORDI 51-2</strain>
    </source>
</reference>
<dbReference type="EMBL" id="ASSJ01000050">
    <property type="protein sequence ID" value="ERN41302.1"/>
    <property type="molecule type" value="Genomic_DNA"/>
</dbReference>
<keyword evidence="2" id="KW-1185">Reference proteome</keyword>
<sequence length="74" mass="8028">MLGPFGLGISDANLSTVYEHPGSLATANRVNSIRKVLSQQAKNHYGRKHRGDGYRRAIPLHQAGQSAIGQLMSQ</sequence>
<comment type="caution">
    <text evidence="1">The sequence shown here is derived from an EMBL/GenBank/DDBJ whole genome shotgun (WGS) entry which is preliminary data.</text>
</comment>
<evidence type="ECO:0000313" key="2">
    <source>
        <dbReference type="Proteomes" id="UP000016960"/>
    </source>
</evidence>
<protein>
    <submittedName>
        <fullName evidence="1">Uncharacterized protein</fullName>
    </submittedName>
</protein>
<gene>
    <name evidence="1" type="ORF">KR51_00021030</name>
</gene>
<dbReference type="AlphaFoldDB" id="U5DK64"/>
<name>U5DK64_9CHRO</name>